<reference evidence="1" key="2">
    <citation type="submission" date="2025-05" db="UniProtKB">
        <authorList>
            <consortium name="EnsemblMetazoa"/>
        </authorList>
    </citation>
    <scope>IDENTIFICATION</scope>
    <source>
        <strain evidence="1">Foshan</strain>
    </source>
</reference>
<dbReference type="GeneID" id="109423025"/>
<dbReference type="RefSeq" id="XP_029708347.1">
    <property type="nucleotide sequence ID" value="XM_029852487.2"/>
</dbReference>
<protein>
    <submittedName>
        <fullName evidence="1">Uncharacterized protein</fullName>
    </submittedName>
</protein>
<dbReference type="EnsemblMetazoa" id="AALFPA23_015115.R21907">
    <property type="protein sequence ID" value="AALFPA23_015115.P21907"/>
    <property type="gene ID" value="AALFPA23_015115"/>
</dbReference>
<accession>A0ABM1Z4U9</accession>
<reference evidence="2" key="1">
    <citation type="journal article" date="2015" name="Proc. Natl. Acad. Sci. U.S.A.">
        <title>Genome sequence of the Asian Tiger mosquito, Aedes albopictus, reveals insights into its biology, genetics, and evolution.</title>
        <authorList>
            <person name="Chen X.G."/>
            <person name="Jiang X."/>
            <person name="Gu J."/>
            <person name="Xu M."/>
            <person name="Wu Y."/>
            <person name="Deng Y."/>
            <person name="Zhang C."/>
            <person name="Bonizzoni M."/>
            <person name="Dermauw W."/>
            <person name="Vontas J."/>
            <person name="Armbruster P."/>
            <person name="Huang X."/>
            <person name="Yang Y."/>
            <person name="Zhang H."/>
            <person name="He W."/>
            <person name="Peng H."/>
            <person name="Liu Y."/>
            <person name="Wu K."/>
            <person name="Chen J."/>
            <person name="Lirakis M."/>
            <person name="Topalis P."/>
            <person name="Van Leeuwen T."/>
            <person name="Hall A.B."/>
            <person name="Jiang X."/>
            <person name="Thorpe C."/>
            <person name="Mueller R.L."/>
            <person name="Sun C."/>
            <person name="Waterhouse R.M."/>
            <person name="Yan G."/>
            <person name="Tu Z.J."/>
            <person name="Fang X."/>
            <person name="James A.A."/>
        </authorList>
    </citation>
    <scope>NUCLEOTIDE SEQUENCE [LARGE SCALE GENOMIC DNA]</scope>
    <source>
        <strain evidence="2">Foshan</strain>
    </source>
</reference>
<evidence type="ECO:0000313" key="1">
    <source>
        <dbReference type="EnsemblMetazoa" id="AALFPA23_015115.P21907"/>
    </source>
</evidence>
<keyword evidence="2" id="KW-1185">Reference proteome</keyword>
<evidence type="ECO:0000313" key="2">
    <source>
        <dbReference type="Proteomes" id="UP000069940"/>
    </source>
</evidence>
<proteinExistence type="predicted"/>
<organism evidence="1 2">
    <name type="scientific">Aedes albopictus</name>
    <name type="common">Asian tiger mosquito</name>
    <name type="synonym">Stegomyia albopicta</name>
    <dbReference type="NCBI Taxonomy" id="7160"/>
    <lineage>
        <taxon>Eukaryota</taxon>
        <taxon>Metazoa</taxon>
        <taxon>Ecdysozoa</taxon>
        <taxon>Arthropoda</taxon>
        <taxon>Hexapoda</taxon>
        <taxon>Insecta</taxon>
        <taxon>Pterygota</taxon>
        <taxon>Neoptera</taxon>
        <taxon>Endopterygota</taxon>
        <taxon>Diptera</taxon>
        <taxon>Nematocera</taxon>
        <taxon>Culicoidea</taxon>
        <taxon>Culicidae</taxon>
        <taxon>Culicinae</taxon>
        <taxon>Aedini</taxon>
        <taxon>Aedes</taxon>
        <taxon>Stegomyia</taxon>
    </lineage>
</organism>
<dbReference type="Proteomes" id="UP000069940">
    <property type="component" value="Unassembled WGS sequence"/>
</dbReference>
<name>A0ABM1Z4U9_AEDAL</name>
<sequence>MSDKHKIRRSKYESSDRAIKEEMKKFIEDFETRFKMKLQHHPIDSDLTHVVPRRMYDKASKIVRLQPYDDKEFEEIVKCRLKEAFRYYSIETKDSDSLSPETGDDAEDGDRLSKFELKIDPKTKPRELKLKEVNWMENFLKKTRKERIQWQTKLYKSDKKLLEKPLFEQVEELIDLGAQDFAEWLNTLGAEKSNITKDIIKQLFSIGVEGDAAKALYVEPKEIRAIPVEVARDWNLHHMALQRKIAQVMKSDRQQAKVRERHVAFGRTLPMDMRRFKRFDDIDEIVPNFPDEVKTFQKVFKGICHLRSVKILVDHLKEHPEMHRPKYLVNQGMFKPKEVKPSDHVPLYKHYFKGYPASGKDLKLS</sequence>